<dbReference type="AlphaFoldDB" id="A0A024GGT6"/>
<accession>A0A024GGT6</accession>
<dbReference type="EMBL" id="CAIX01000101">
    <property type="protein sequence ID" value="CCI45555.1"/>
    <property type="molecule type" value="Genomic_DNA"/>
</dbReference>
<evidence type="ECO:0000313" key="3">
    <source>
        <dbReference type="Proteomes" id="UP000053237"/>
    </source>
</evidence>
<reference evidence="2 3" key="1">
    <citation type="submission" date="2012-05" db="EMBL/GenBank/DDBJ databases">
        <title>Recombination and specialization in a pathogen metapopulation.</title>
        <authorList>
            <person name="Gardiner A."/>
            <person name="Kemen E."/>
            <person name="Schultz-Larsen T."/>
            <person name="MacLean D."/>
            <person name="Van Oosterhout C."/>
            <person name="Jones J.D.G."/>
        </authorList>
    </citation>
    <scope>NUCLEOTIDE SEQUENCE [LARGE SCALE GENOMIC DNA]</scope>
    <source>
        <strain evidence="2 3">Ac Nc2</strain>
    </source>
</reference>
<evidence type="ECO:0000256" key="1">
    <source>
        <dbReference type="SAM" id="SignalP"/>
    </source>
</evidence>
<evidence type="ECO:0008006" key="4">
    <source>
        <dbReference type="Google" id="ProtNLM"/>
    </source>
</evidence>
<gene>
    <name evidence="2" type="ORF">BN9_064520</name>
</gene>
<dbReference type="Gene3D" id="2.40.70.10">
    <property type="entry name" value="Acid Proteases"/>
    <property type="match status" value="1"/>
</dbReference>
<keyword evidence="3" id="KW-1185">Reference proteome</keyword>
<feature type="chain" id="PRO_5001532467" description="Peptidase A1 domain-containing protein" evidence="1">
    <location>
        <begin position="23"/>
        <end position="330"/>
    </location>
</feature>
<dbReference type="InterPro" id="IPR021109">
    <property type="entry name" value="Peptidase_aspartic_dom_sf"/>
</dbReference>
<comment type="caution">
    <text evidence="2">The sequence shown here is derived from an EMBL/GenBank/DDBJ whole genome shotgun (WGS) entry which is preliminary data.</text>
</comment>
<keyword evidence="1" id="KW-0732">Signal</keyword>
<evidence type="ECO:0000313" key="2">
    <source>
        <dbReference type="EMBL" id="CCI45555.1"/>
    </source>
</evidence>
<proteinExistence type="predicted"/>
<organism evidence="2 3">
    <name type="scientific">Albugo candida</name>
    <dbReference type="NCBI Taxonomy" id="65357"/>
    <lineage>
        <taxon>Eukaryota</taxon>
        <taxon>Sar</taxon>
        <taxon>Stramenopiles</taxon>
        <taxon>Oomycota</taxon>
        <taxon>Peronosporomycetes</taxon>
        <taxon>Albuginales</taxon>
        <taxon>Albuginaceae</taxon>
        <taxon>Albugo</taxon>
    </lineage>
</organism>
<feature type="signal peptide" evidence="1">
    <location>
        <begin position="1"/>
        <end position="22"/>
    </location>
</feature>
<name>A0A024GGT6_9STRA</name>
<dbReference type="InParanoid" id="A0A024GGT6"/>
<dbReference type="SUPFAM" id="SSF50630">
    <property type="entry name" value="Acid proteases"/>
    <property type="match status" value="1"/>
</dbReference>
<sequence length="330" mass="37811">MKGALLRYLLFLIFELFESSCAHLYIKLTVAACRGIPEHGVCFVVNDNAKDGEMELVIEATGLGTYDSDVIAFEPEYTATDTIWKLPPPQHDVNTSLSLASLDYSKVPKLKPFCVYRADLPHQLSFEWVGTSDPKLFFKNVMKFRDYKKLRHAYRSERMYDCNSSRVATLGKLNARIELKFYSETTLERWRDVRLGLEKYALTLNYGSVISTVSPRSFNRIAQSLRVQCGISDTTSFACHEINGIELPYLKFHLPGRKVYKLTKDEYILRTIGSDSMCFLALQAWENGDEKMYTIGATFSKRYATRIYSIGTTALGFEFEPYTFIVDTNY</sequence>
<dbReference type="Proteomes" id="UP000053237">
    <property type="component" value="Unassembled WGS sequence"/>
</dbReference>
<protein>
    <recommendedName>
        <fullName evidence="4">Peptidase A1 domain-containing protein</fullName>
    </recommendedName>
</protein>